<proteinExistence type="inferred from homology"/>
<evidence type="ECO:0000313" key="2">
    <source>
        <dbReference type="EnsemblMetazoa" id="PPA34544.1"/>
    </source>
</evidence>
<dbReference type="InterPro" id="IPR036249">
    <property type="entry name" value="Thioredoxin-like_sf"/>
</dbReference>
<evidence type="ECO:0000313" key="3">
    <source>
        <dbReference type="Proteomes" id="UP000005239"/>
    </source>
</evidence>
<name>A0A2A6C803_PRIPA</name>
<dbReference type="AlphaFoldDB" id="A0A2A6C803"/>
<dbReference type="Proteomes" id="UP000005239">
    <property type="component" value="Unassembled WGS sequence"/>
</dbReference>
<dbReference type="SUPFAM" id="SSF52833">
    <property type="entry name" value="Thioredoxin-like"/>
    <property type="match status" value="1"/>
</dbReference>
<sequence>MSLTTKTLCRPSTCSPHPSRMNRLVSLALVGLLVVAPVLSDNFESALEAHPHMLVFRSMCEHCKSLVPVWEELGEKYGTSDKVLIAKVGSSHIEIGETTEDEKKEEHTELGWTNTIIMSGPSSKHLLDSSWHQYTMLLHLLHDQEMQDLPYEHIVEALPDDLFVEVVARCSDGILAMLTWNDRHKHLRWFNLHTRCEISRFQLPQTAYIDHLLVVDARTVVALGRRATFEYFSQRKVKQTIAIVVNSEDGFRNYSTTEIILKADLPNMDGYPYFHVNVGDGFIYMIRSLTFEPAPTMHLFHVSYSILRRAAACPEECTMLTPSVGSLPLVDQTRFAVLPYDNSSFAILLGNHNRIDVYDIRSVMPLPTDHNEHKALLQSLTGQKFELDLRTGAVGPLPCFISPCGRGLDIEDCSRTVLADSELDFLHDGEDIDMDLSDGWPVDDAVYLKEAVTTADRAIVGDFAEDLMDNPSWADDSIQLLHMPTDKVHSLATLALNAVNSRVSRDLRMRITREGNPTTVPEMVNAVLRC</sequence>
<reference evidence="3" key="1">
    <citation type="journal article" date="2008" name="Nat. Genet.">
        <title>The Pristionchus pacificus genome provides a unique perspective on nematode lifestyle and parasitism.</title>
        <authorList>
            <person name="Dieterich C."/>
            <person name="Clifton S.W."/>
            <person name="Schuster L.N."/>
            <person name="Chinwalla A."/>
            <person name="Delehaunty K."/>
            <person name="Dinkelacker I."/>
            <person name="Fulton L."/>
            <person name="Fulton R."/>
            <person name="Godfrey J."/>
            <person name="Minx P."/>
            <person name="Mitreva M."/>
            <person name="Roeseler W."/>
            <person name="Tian H."/>
            <person name="Witte H."/>
            <person name="Yang S.P."/>
            <person name="Wilson R.K."/>
            <person name="Sommer R.J."/>
        </authorList>
    </citation>
    <scope>NUCLEOTIDE SEQUENCE [LARGE SCALE GENOMIC DNA]</scope>
    <source>
        <strain evidence="3">PS312</strain>
    </source>
</reference>
<dbReference type="EnsemblMetazoa" id="PPA34544.1">
    <property type="protein sequence ID" value="PPA34544.1"/>
    <property type="gene ID" value="WBGene00272913"/>
</dbReference>
<gene>
    <name evidence="2" type="primary">WBGene00272913</name>
</gene>
<accession>A0A2A6C803</accession>
<reference evidence="2" key="2">
    <citation type="submission" date="2022-06" db="UniProtKB">
        <authorList>
            <consortium name="EnsemblMetazoa"/>
        </authorList>
    </citation>
    <scope>IDENTIFICATION</scope>
    <source>
        <strain evidence="2">PS312</strain>
    </source>
</reference>
<dbReference type="OrthoDB" id="71336at2759"/>
<dbReference type="Gene3D" id="3.40.30.10">
    <property type="entry name" value="Glutaredoxin"/>
    <property type="match status" value="1"/>
</dbReference>
<organism evidence="2 3">
    <name type="scientific">Pristionchus pacificus</name>
    <name type="common">Parasitic nematode worm</name>
    <dbReference type="NCBI Taxonomy" id="54126"/>
    <lineage>
        <taxon>Eukaryota</taxon>
        <taxon>Metazoa</taxon>
        <taxon>Ecdysozoa</taxon>
        <taxon>Nematoda</taxon>
        <taxon>Chromadorea</taxon>
        <taxon>Rhabditida</taxon>
        <taxon>Rhabditina</taxon>
        <taxon>Diplogasteromorpha</taxon>
        <taxon>Diplogasteroidea</taxon>
        <taxon>Neodiplogasteridae</taxon>
        <taxon>Pristionchus</taxon>
    </lineage>
</organism>
<comment type="similarity">
    <text evidence="1">Belongs to the protein disulfide isomerase family.</text>
</comment>
<accession>A0A8R1YSQ1</accession>
<dbReference type="GO" id="GO:0003756">
    <property type="term" value="F:protein disulfide isomerase activity"/>
    <property type="evidence" value="ECO:0000318"/>
    <property type="project" value="GO_Central"/>
</dbReference>
<dbReference type="PANTHER" id="PTHR18929:SF240">
    <property type="entry name" value="PROTEIN DISULFIDE-ISOMERASE"/>
    <property type="match status" value="1"/>
</dbReference>
<dbReference type="GO" id="GO:0006457">
    <property type="term" value="P:protein folding"/>
    <property type="evidence" value="ECO:0000318"/>
    <property type="project" value="GO_Central"/>
</dbReference>
<dbReference type="GO" id="GO:0005783">
    <property type="term" value="C:endoplasmic reticulum"/>
    <property type="evidence" value="ECO:0000318"/>
    <property type="project" value="GO_Central"/>
</dbReference>
<evidence type="ECO:0000256" key="1">
    <source>
        <dbReference type="ARBA" id="ARBA00006347"/>
    </source>
</evidence>
<dbReference type="CDD" id="cd02961">
    <property type="entry name" value="PDI_a_family"/>
    <property type="match status" value="1"/>
</dbReference>
<protein>
    <submittedName>
        <fullName evidence="2">Thioredoxin</fullName>
    </submittedName>
</protein>
<keyword evidence="3" id="KW-1185">Reference proteome</keyword>
<dbReference type="PANTHER" id="PTHR18929">
    <property type="entry name" value="PROTEIN DISULFIDE ISOMERASE"/>
    <property type="match status" value="1"/>
</dbReference>
<dbReference type="GO" id="GO:0034976">
    <property type="term" value="P:response to endoplasmic reticulum stress"/>
    <property type="evidence" value="ECO:0000318"/>
    <property type="project" value="GO_Central"/>
</dbReference>